<evidence type="ECO:0000256" key="1">
    <source>
        <dbReference type="PIRSR" id="PIRSR613078-1"/>
    </source>
</evidence>
<dbReference type="CDD" id="cd07067">
    <property type="entry name" value="HP_PGM_like"/>
    <property type="match status" value="1"/>
</dbReference>
<evidence type="ECO:0000313" key="3">
    <source>
        <dbReference type="EMBL" id="ACZ07894.1"/>
    </source>
</evidence>
<feature type="binding site" evidence="2">
    <location>
        <position position="63"/>
    </location>
    <ligand>
        <name>substrate</name>
    </ligand>
</feature>
<dbReference type="Pfam" id="PF00300">
    <property type="entry name" value="His_Phos_1"/>
    <property type="match status" value="1"/>
</dbReference>
<dbReference type="GO" id="GO:0016791">
    <property type="term" value="F:phosphatase activity"/>
    <property type="evidence" value="ECO:0007669"/>
    <property type="project" value="TreeGrafter"/>
</dbReference>
<accession>D1AFK9</accession>
<dbReference type="Proteomes" id="UP000000845">
    <property type="component" value="Chromosome"/>
</dbReference>
<dbReference type="PANTHER" id="PTHR48100">
    <property type="entry name" value="BROAD-SPECIFICITY PHOSPHATASE YOR283W-RELATED"/>
    <property type="match status" value="1"/>
</dbReference>
<dbReference type="RefSeq" id="WP_012860490.1">
    <property type="nucleotide sequence ID" value="NC_013517.1"/>
</dbReference>
<dbReference type="InterPro" id="IPR050275">
    <property type="entry name" value="PGM_Phosphatase"/>
</dbReference>
<feature type="active site" description="Tele-phosphohistidine intermediate" evidence="1">
    <location>
        <position position="14"/>
    </location>
</feature>
<dbReference type="Gene3D" id="3.40.50.1240">
    <property type="entry name" value="Phosphoglycerate mutase-like"/>
    <property type="match status" value="1"/>
</dbReference>
<feature type="binding site" evidence="2">
    <location>
        <begin position="13"/>
        <end position="20"/>
    </location>
    <ligand>
        <name>substrate</name>
    </ligand>
</feature>
<sequence length="212" mass="24869">MCKDEQLNIYFVRHGETLWNKEEKIQGELDSPLTLNGIEDIQKLAENLGQIKFDEVYSSELGRAYETALILSNGRHRIKRMKEFNEKNFGDWQGMEIKEIYRKYPVQAEFYFNDIKNYNSKEINAESLEHALRRFVSGVKKIEKSVRNGNVLVVSHGTILKLFFNYIDNKDINELNEKDLMENTSFRVLQYCGRNMVQNSRPAEKILSSNKT</sequence>
<organism evidence="3 4">
    <name type="scientific">Sebaldella termitidis (strain ATCC 33386 / NCTC 11300)</name>
    <dbReference type="NCBI Taxonomy" id="526218"/>
    <lineage>
        <taxon>Bacteria</taxon>
        <taxon>Fusobacteriati</taxon>
        <taxon>Fusobacteriota</taxon>
        <taxon>Fusobacteriia</taxon>
        <taxon>Fusobacteriales</taxon>
        <taxon>Leptotrichiaceae</taxon>
        <taxon>Sebaldella</taxon>
    </lineage>
</organism>
<proteinExistence type="predicted"/>
<dbReference type="STRING" id="526218.Sterm_1026"/>
<dbReference type="SUPFAM" id="SSF53254">
    <property type="entry name" value="Phosphoglycerate mutase-like"/>
    <property type="match status" value="1"/>
</dbReference>
<dbReference type="HOGENOM" id="CLU_033323_9_0_0"/>
<dbReference type="AlphaFoldDB" id="D1AFK9"/>
<protein>
    <submittedName>
        <fullName evidence="3">Phosphoglycerate mutase</fullName>
    </submittedName>
</protein>
<evidence type="ECO:0000256" key="2">
    <source>
        <dbReference type="PIRSR" id="PIRSR613078-2"/>
    </source>
</evidence>
<dbReference type="EMBL" id="CP001739">
    <property type="protein sequence ID" value="ACZ07894.1"/>
    <property type="molecule type" value="Genomic_DNA"/>
</dbReference>
<dbReference type="eggNOG" id="COG0406">
    <property type="taxonomic scope" value="Bacteria"/>
</dbReference>
<dbReference type="SMART" id="SM00855">
    <property type="entry name" value="PGAM"/>
    <property type="match status" value="1"/>
</dbReference>
<gene>
    <name evidence="3" type="ordered locus">Sterm_1026</name>
</gene>
<feature type="active site" description="Proton donor/acceptor" evidence="1">
    <location>
        <position position="86"/>
    </location>
</feature>
<dbReference type="InterPro" id="IPR029033">
    <property type="entry name" value="His_PPase_superfam"/>
</dbReference>
<dbReference type="InterPro" id="IPR013078">
    <property type="entry name" value="His_Pase_superF_clade-1"/>
</dbReference>
<reference evidence="4" key="1">
    <citation type="submission" date="2009-09" db="EMBL/GenBank/DDBJ databases">
        <title>The complete chromosome of Sebaldella termitidis ATCC 33386.</title>
        <authorList>
            <consortium name="US DOE Joint Genome Institute (JGI-PGF)"/>
            <person name="Lucas S."/>
            <person name="Copeland A."/>
            <person name="Lapidus A."/>
            <person name="Glavina del Rio T."/>
            <person name="Dalin E."/>
            <person name="Tice H."/>
            <person name="Bruce D."/>
            <person name="Goodwin L."/>
            <person name="Pitluck S."/>
            <person name="Kyrpides N."/>
            <person name="Mavromatis K."/>
            <person name="Ivanova N."/>
            <person name="Mikhailova N."/>
            <person name="Sims D."/>
            <person name="Meincke L."/>
            <person name="Brettin T."/>
            <person name="Detter J.C."/>
            <person name="Han C."/>
            <person name="Larimer F."/>
            <person name="Land M."/>
            <person name="Hauser L."/>
            <person name="Markowitz V."/>
            <person name="Cheng J.F."/>
            <person name="Hugenholtz P."/>
            <person name="Woyke T."/>
            <person name="Wu D."/>
            <person name="Eisen J.A."/>
        </authorList>
    </citation>
    <scope>NUCLEOTIDE SEQUENCE [LARGE SCALE GENOMIC DNA]</scope>
    <source>
        <strain evidence="4">ATCC 33386 / NCTC 11300</strain>
    </source>
</reference>
<evidence type="ECO:0000313" key="4">
    <source>
        <dbReference type="Proteomes" id="UP000000845"/>
    </source>
</evidence>
<keyword evidence="4" id="KW-1185">Reference proteome</keyword>
<dbReference type="PANTHER" id="PTHR48100:SF1">
    <property type="entry name" value="HISTIDINE PHOSPHATASE FAMILY PROTEIN-RELATED"/>
    <property type="match status" value="1"/>
</dbReference>
<name>D1AFK9_SEBTE</name>
<dbReference type="KEGG" id="str:Sterm_1026"/>
<dbReference type="GO" id="GO:0005737">
    <property type="term" value="C:cytoplasm"/>
    <property type="evidence" value="ECO:0007669"/>
    <property type="project" value="TreeGrafter"/>
</dbReference>
<reference evidence="3 4" key="2">
    <citation type="journal article" date="2010" name="Stand. Genomic Sci.">
        <title>Complete genome sequence of Sebaldella termitidis type strain (NCTC 11300).</title>
        <authorList>
            <person name="Harmon-Smith M."/>
            <person name="Celia L."/>
            <person name="Chertkov O."/>
            <person name="Lapidus A."/>
            <person name="Copeland A."/>
            <person name="Glavina Del Rio T."/>
            <person name="Nolan M."/>
            <person name="Lucas S."/>
            <person name="Tice H."/>
            <person name="Cheng J.F."/>
            <person name="Han C."/>
            <person name="Detter J.C."/>
            <person name="Bruce D."/>
            <person name="Goodwin L."/>
            <person name="Pitluck S."/>
            <person name="Pati A."/>
            <person name="Liolios K."/>
            <person name="Ivanova N."/>
            <person name="Mavromatis K."/>
            <person name="Mikhailova N."/>
            <person name="Chen A."/>
            <person name="Palaniappan K."/>
            <person name="Land M."/>
            <person name="Hauser L."/>
            <person name="Chang Y.J."/>
            <person name="Jeffries C.D."/>
            <person name="Brettin T."/>
            <person name="Goker M."/>
            <person name="Beck B."/>
            <person name="Bristow J."/>
            <person name="Eisen J.A."/>
            <person name="Markowitz V."/>
            <person name="Hugenholtz P."/>
            <person name="Kyrpides N.C."/>
            <person name="Klenk H.P."/>
            <person name="Chen F."/>
        </authorList>
    </citation>
    <scope>NUCLEOTIDE SEQUENCE [LARGE SCALE GENOMIC DNA]</scope>
    <source>
        <strain evidence="4">ATCC 33386 / NCTC 11300</strain>
    </source>
</reference>